<dbReference type="PROSITE" id="PS50850">
    <property type="entry name" value="MFS"/>
    <property type="match status" value="1"/>
</dbReference>
<proteinExistence type="predicted"/>
<evidence type="ECO:0000256" key="5">
    <source>
        <dbReference type="SAM" id="Phobius"/>
    </source>
</evidence>
<feature type="transmembrane region" description="Helical" evidence="5">
    <location>
        <begin position="280"/>
        <end position="299"/>
    </location>
</feature>
<dbReference type="RefSeq" id="WP_010837545.1">
    <property type="nucleotide sequence ID" value="NZ_QRCM01000001.1"/>
</dbReference>
<dbReference type="PANTHER" id="PTHR23542:SF1">
    <property type="entry name" value="MAJOR FACILITATOR SUPERFAMILY (MFS) PROFILE DOMAIN-CONTAINING PROTEIN"/>
    <property type="match status" value="1"/>
</dbReference>
<dbReference type="Gene3D" id="1.20.1250.20">
    <property type="entry name" value="MFS general substrate transporter like domains"/>
    <property type="match status" value="1"/>
</dbReference>
<evidence type="ECO:0000256" key="1">
    <source>
        <dbReference type="ARBA" id="ARBA00004651"/>
    </source>
</evidence>
<dbReference type="PANTHER" id="PTHR23542">
    <property type="match status" value="1"/>
</dbReference>
<evidence type="ECO:0000256" key="2">
    <source>
        <dbReference type="ARBA" id="ARBA00022692"/>
    </source>
</evidence>
<feature type="transmembrane region" description="Helical" evidence="5">
    <location>
        <begin position="366"/>
        <end position="388"/>
    </location>
</feature>
<sequence>MIGAYRDIFRTPGSAAFSAAGFVARLPIAMVGIGTVTMISQIEGGYGLAGALAATLALSNAALTPVVSRAVDRYGQFTVLPIASGVAALAIASMLVGVRLDAPAWVLFVCAVPSGFMPTIGAMVRARWTEVYRGDERLRTAFAFESVVDEMCFIFGPVLAVGLSVSVAPEAGPLAGLIFLVVGTAALVVQRRTEPPVHPRGRTTASGTVLRLPAMWVPIIVMISLGAVFGTIDVGAIAFTSDRGQAGSATVVLALFAVGSAASGLVFGALRLVAPLRTQLFVAVSAVTILLVPLLFAGTVPLLTLAYVAAGATISPTMIITTALVERSVPVSALTEGITWTVAGIGVGVSLGSAVAGQMIDRSGTTAAFAVALGGVAVATMVTAWLFVRPPRPTGPPSSTP</sequence>
<evidence type="ECO:0000256" key="3">
    <source>
        <dbReference type="ARBA" id="ARBA00022989"/>
    </source>
</evidence>
<comment type="caution">
    <text evidence="7">The sequence shown here is derived from an EMBL/GenBank/DDBJ whole genome shotgun (WGS) entry which is preliminary data.</text>
</comment>
<reference evidence="7 8" key="1">
    <citation type="submission" date="2018-07" db="EMBL/GenBank/DDBJ databases">
        <title>Genome sequence of Rhodococcus rhodnii ATCC 35071 from Rhodnius prolixus.</title>
        <authorList>
            <person name="Patel V."/>
            <person name="Vogel K.J."/>
        </authorList>
    </citation>
    <scope>NUCLEOTIDE SEQUENCE [LARGE SCALE GENOMIC DNA]</scope>
    <source>
        <strain evidence="7 8">ATCC 35071</strain>
    </source>
</reference>
<dbReference type="GO" id="GO:0005886">
    <property type="term" value="C:plasma membrane"/>
    <property type="evidence" value="ECO:0007669"/>
    <property type="project" value="UniProtKB-SubCell"/>
</dbReference>
<dbReference type="InterPro" id="IPR011701">
    <property type="entry name" value="MFS"/>
</dbReference>
<feature type="transmembrane region" description="Helical" evidence="5">
    <location>
        <begin position="210"/>
        <end position="232"/>
    </location>
</feature>
<feature type="transmembrane region" description="Helical" evidence="5">
    <location>
        <begin position="305"/>
        <end position="325"/>
    </location>
</feature>
<feature type="transmembrane region" description="Helical" evidence="5">
    <location>
        <begin position="252"/>
        <end position="273"/>
    </location>
</feature>
<dbReference type="AlphaFoldDB" id="A0A6P2CJG5"/>
<feature type="transmembrane region" description="Helical" evidence="5">
    <location>
        <begin position="147"/>
        <end position="165"/>
    </location>
</feature>
<evidence type="ECO:0000313" key="7">
    <source>
        <dbReference type="EMBL" id="TXG91990.1"/>
    </source>
</evidence>
<evidence type="ECO:0000256" key="4">
    <source>
        <dbReference type="ARBA" id="ARBA00023136"/>
    </source>
</evidence>
<keyword evidence="3 5" id="KW-1133">Transmembrane helix</keyword>
<organism evidence="7 8">
    <name type="scientific">Rhodococcus rhodnii</name>
    <dbReference type="NCBI Taxonomy" id="38312"/>
    <lineage>
        <taxon>Bacteria</taxon>
        <taxon>Bacillati</taxon>
        <taxon>Actinomycetota</taxon>
        <taxon>Actinomycetes</taxon>
        <taxon>Mycobacteriales</taxon>
        <taxon>Nocardiaceae</taxon>
        <taxon>Rhodococcus</taxon>
    </lineage>
</organism>
<feature type="transmembrane region" description="Helical" evidence="5">
    <location>
        <begin position="104"/>
        <end position="126"/>
    </location>
</feature>
<dbReference type="Pfam" id="PF07690">
    <property type="entry name" value="MFS_1"/>
    <property type="match status" value="1"/>
</dbReference>
<feature type="transmembrane region" description="Helical" evidence="5">
    <location>
        <begin position="337"/>
        <end position="360"/>
    </location>
</feature>
<comment type="subcellular location">
    <subcellularLocation>
        <location evidence="1">Cell membrane</location>
        <topology evidence="1">Multi-pass membrane protein</topology>
    </subcellularLocation>
</comment>
<evidence type="ECO:0000313" key="8">
    <source>
        <dbReference type="Proteomes" id="UP000471120"/>
    </source>
</evidence>
<name>A0A6P2CJG5_9NOCA</name>
<feature type="transmembrane region" description="Helical" evidence="5">
    <location>
        <begin position="171"/>
        <end position="189"/>
    </location>
</feature>
<gene>
    <name evidence="7" type="ORF">DW322_19690</name>
</gene>
<evidence type="ECO:0000259" key="6">
    <source>
        <dbReference type="PROSITE" id="PS50850"/>
    </source>
</evidence>
<keyword evidence="2 5" id="KW-0812">Transmembrane</keyword>
<feature type="transmembrane region" description="Helical" evidence="5">
    <location>
        <begin position="79"/>
        <end position="98"/>
    </location>
</feature>
<dbReference type="Proteomes" id="UP000471120">
    <property type="component" value="Unassembled WGS sequence"/>
</dbReference>
<dbReference type="SUPFAM" id="SSF103473">
    <property type="entry name" value="MFS general substrate transporter"/>
    <property type="match status" value="1"/>
</dbReference>
<dbReference type="InterPro" id="IPR036259">
    <property type="entry name" value="MFS_trans_sf"/>
</dbReference>
<dbReference type="EMBL" id="QRCM01000001">
    <property type="protein sequence ID" value="TXG91990.1"/>
    <property type="molecule type" value="Genomic_DNA"/>
</dbReference>
<feature type="domain" description="Major facilitator superfamily (MFS) profile" evidence="6">
    <location>
        <begin position="214"/>
        <end position="401"/>
    </location>
</feature>
<accession>A0A6P2CJG5</accession>
<feature type="transmembrane region" description="Helical" evidence="5">
    <location>
        <begin position="15"/>
        <end position="39"/>
    </location>
</feature>
<dbReference type="GO" id="GO:0022857">
    <property type="term" value="F:transmembrane transporter activity"/>
    <property type="evidence" value="ECO:0007669"/>
    <property type="project" value="InterPro"/>
</dbReference>
<keyword evidence="4 5" id="KW-0472">Membrane</keyword>
<dbReference type="InterPro" id="IPR020846">
    <property type="entry name" value="MFS_dom"/>
</dbReference>
<protein>
    <submittedName>
        <fullName evidence="7">MFS transporter</fullName>
    </submittedName>
</protein>
<feature type="transmembrane region" description="Helical" evidence="5">
    <location>
        <begin position="45"/>
        <end position="67"/>
    </location>
</feature>